<feature type="chain" id="PRO_5045092067" description="pullulanase" evidence="9">
    <location>
        <begin position="23"/>
        <end position="1383"/>
    </location>
</feature>
<dbReference type="Pfam" id="PF02922">
    <property type="entry name" value="CBM_48"/>
    <property type="match status" value="1"/>
</dbReference>
<feature type="signal peptide" evidence="9">
    <location>
        <begin position="1"/>
        <end position="22"/>
    </location>
</feature>
<accession>A0ABR8LNC2</accession>
<sequence length="1383" mass="151536">MKHLLTVLTATSFMLYHSGSHANTVNINNDAWSDSQTQAPASNADQGIEAVLDLAPNEIALFYSRTDGNYDGWGLHLWNGEGCGDYASSTSDSTYFNNWGNPYPADGIHPEYGAYYILTTEPGASCYNFIVHKGDNKALGNANSKFEPSQGQEGFTFHGYPEIWYTPLTSRPASIDGARAHWIDTNTFLWQVDTRSAQTYSLYYADDSSMALEDEVFTGTQSLPLQPSAVSPDIRASLPHLDSFTGFTLDIDPAQAKTLAKQQLMAVARDSEGDIVDITRVQIPQLLDHLYTRGSNDADEAQLGVIYSKNHITAALWAPTARSVTLNVFSEDKKPRGKREMHFDEQTGIWRYKGGKPSLDRLFYQYEIEVYHPRTDAVEVLTTSDPYSVSLSTNGQYSQFVDLADTASPDLAPKGWTERMRPALPAPEDAVIYETHIRDFSIRDESVSPQYRGKYMAFTEQDSMPVTHLKSLTEAGLTHIHLLPANDIASINEDENTRVDLSDTVGKLCGQVPGAPVCGVESDNAVLWDVLESYDPASGDAQALVNSLRGLDGFNWGYDPHHFAAPEGSYATDPDGEARIREMREMVMALNNMGLQVILDVVYNHTASSGLFDTSVLDKTVPGYYHRLNEISGGIENSTCCENTATEHRMMAKLMNDSLVSFAQHFGFDGFRFDLMGHLPKQAVLDARDAVRQVDADTLFYGEGWNFGEVANDRRFEQASQFGMAGTEIGTFNDRLREAVRSAELFRENGSLNQQDLIRLSMAGSLTDYEFVTAGGELTRGEAYDWNGQSAAYATDPADSIHYISKHDNETLWDQLQYNLPADMPLTERVRVQNVALSIPLLSQGIPFLHMGSELLRSKSMDRNTYDAGDWFNLVDFTGTDNAWNTGLPMAQDNQSRWDEIRQVSANPHSDIDAQGMQAANASFKEFLQIRKSSPLFKLQTMEDIRQRVAFHNTGNEQTQGLIVMSIDDGTGLPDTDPLHDAILVVVNASGNTQTIDGFDGLSLHPAQMASADPALTNVVVNDESISVPPLTTAVFVKTQQGAQGSGISALPPYGDQPVYLRGEMNGWGTSDPFTYKGNNTYSLDIFLETGTYEFKIADEGFDKANIGGGFTVTPGVDATLQNGGNNLQLTVTQSADYQFVLTADDASAPMLTITSDAINPPDDTGPYADPIYIRGIMTDWQATAPYSLSYTANGIYTASVTLSAGQHTFKIADANWQSVNIGATTSGQIIEADVPWDVINSGSSQDLAFVAATSGAYAFRLDASNPANPVLTIYADVPPMAETLYLRGSMNDWGTTNPMTYEGLGVYAADVDTPAGTAYFKAAVENWSLNYGSGNQFDLQTWFPVYENGGDSVINVDAAGTYQYRIDTSATPAQMKVEALNN</sequence>
<dbReference type="InterPro" id="IPR024561">
    <property type="entry name" value="Pullul_strch_C"/>
</dbReference>
<keyword evidence="12" id="KW-1185">Reference proteome</keyword>
<evidence type="ECO:0000313" key="11">
    <source>
        <dbReference type="EMBL" id="MBD3586406.1"/>
    </source>
</evidence>
<dbReference type="InterPro" id="IPR013780">
    <property type="entry name" value="Glyco_hydro_b"/>
</dbReference>
<dbReference type="SUPFAM" id="SSF51445">
    <property type="entry name" value="(Trans)glycosidases"/>
    <property type="match status" value="1"/>
</dbReference>
<comment type="catalytic activity">
    <reaction evidence="5">
        <text>Hydrolysis of (1-&gt;6)-alpha-D-glucosidic linkages in pullulan, amylopectin and glycogen, and in the alpha- and beta-limit dextrins of amylopectin and glycogen.</text>
        <dbReference type="EC" id="3.2.1.41"/>
    </reaction>
</comment>
<dbReference type="Gene3D" id="3.20.20.80">
    <property type="entry name" value="Glycosidases"/>
    <property type="match status" value="1"/>
</dbReference>
<dbReference type="Gene3D" id="2.60.40.1180">
    <property type="entry name" value="Golgi alpha-mannosidase II"/>
    <property type="match status" value="1"/>
</dbReference>
<gene>
    <name evidence="11" type="primary">pulA</name>
    <name evidence="11" type="ORF">HHX48_11710</name>
</gene>
<evidence type="ECO:0000256" key="7">
    <source>
        <dbReference type="ARBA" id="ARBA00029618"/>
    </source>
</evidence>
<reference evidence="11 12" key="1">
    <citation type="submission" date="2020-04" db="EMBL/GenBank/DDBJ databases">
        <title>Salinimonas sp. HHU 13199.</title>
        <authorList>
            <person name="Cui X."/>
            <person name="Zhang D."/>
        </authorList>
    </citation>
    <scope>NUCLEOTIDE SEQUENCE [LARGE SCALE GENOMIC DNA]</scope>
    <source>
        <strain evidence="11 12">HHU 13199</strain>
    </source>
</reference>
<organism evidence="11 12">
    <name type="scientific">Salinimonas profundi</name>
    <dbReference type="NCBI Taxonomy" id="2729140"/>
    <lineage>
        <taxon>Bacteria</taxon>
        <taxon>Pseudomonadati</taxon>
        <taxon>Pseudomonadota</taxon>
        <taxon>Gammaproteobacteria</taxon>
        <taxon>Alteromonadales</taxon>
        <taxon>Alteromonadaceae</taxon>
        <taxon>Alteromonas/Salinimonas group</taxon>
        <taxon>Salinimonas</taxon>
    </lineage>
</organism>
<dbReference type="InterPro" id="IPR040671">
    <property type="entry name" value="Pullulanase_N2"/>
</dbReference>
<evidence type="ECO:0000256" key="9">
    <source>
        <dbReference type="SAM" id="SignalP"/>
    </source>
</evidence>
<dbReference type="Gene3D" id="2.60.40.1110">
    <property type="match status" value="1"/>
</dbReference>
<dbReference type="Proteomes" id="UP000624419">
    <property type="component" value="Unassembled WGS sequence"/>
</dbReference>
<dbReference type="CDD" id="cd02860">
    <property type="entry name" value="E_set_Pullulanase"/>
    <property type="match status" value="1"/>
</dbReference>
<dbReference type="CDD" id="cd11341">
    <property type="entry name" value="AmyAc_Pullulanase_LD-like"/>
    <property type="match status" value="1"/>
</dbReference>
<dbReference type="PANTHER" id="PTHR43002">
    <property type="entry name" value="GLYCOGEN DEBRANCHING ENZYME"/>
    <property type="match status" value="1"/>
</dbReference>
<dbReference type="InterPro" id="IPR011839">
    <property type="entry name" value="Pullul_strch"/>
</dbReference>
<comment type="similarity">
    <text evidence="1">Belongs to the glycosyl hydrolase 13 family.</text>
</comment>
<dbReference type="RefSeq" id="WP_191025309.1">
    <property type="nucleotide sequence ID" value="NZ_JABBXD010000006.1"/>
</dbReference>
<evidence type="ECO:0000256" key="4">
    <source>
        <dbReference type="ARBA" id="ARBA00023295"/>
    </source>
</evidence>
<proteinExistence type="inferred from homology"/>
<comment type="caution">
    <text evidence="11">The sequence shown here is derived from an EMBL/GenBank/DDBJ whole genome shotgun (WGS) entry which is preliminary data.</text>
</comment>
<dbReference type="SUPFAM" id="SSF81296">
    <property type="entry name" value="E set domains"/>
    <property type="match status" value="4"/>
</dbReference>
<evidence type="ECO:0000313" key="12">
    <source>
        <dbReference type="Proteomes" id="UP000624419"/>
    </source>
</evidence>
<evidence type="ECO:0000256" key="5">
    <source>
        <dbReference type="ARBA" id="ARBA00023965"/>
    </source>
</evidence>
<dbReference type="EMBL" id="JABBXD010000006">
    <property type="protein sequence ID" value="MBD3586406.1"/>
    <property type="molecule type" value="Genomic_DNA"/>
</dbReference>
<keyword evidence="3" id="KW-0378">Hydrolase</keyword>
<dbReference type="NCBIfam" id="TIGR02103">
    <property type="entry name" value="pullul_strch"/>
    <property type="match status" value="1"/>
</dbReference>
<feature type="domain" description="Glycosyl hydrolase family 13 catalytic" evidence="10">
    <location>
        <begin position="551"/>
        <end position="902"/>
    </location>
</feature>
<evidence type="ECO:0000256" key="2">
    <source>
        <dbReference type="ARBA" id="ARBA00022729"/>
    </source>
</evidence>
<dbReference type="InterPro" id="IPR013783">
    <property type="entry name" value="Ig-like_fold"/>
</dbReference>
<dbReference type="InterPro" id="IPR014756">
    <property type="entry name" value="Ig_E-set"/>
</dbReference>
<dbReference type="InterPro" id="IPR006047">
    <property type="entry name" value="GH13_cat_dom"/>
</dbReference>
<dbReference type="CDD" id="cd10315">
    <property type="entry name" value="CBM41_pullulanase"/>
    <property type="match status" value="1"/>
</dbReference>
<keyword evidence="2 9" id="KW-0732">Signal</keyword>
<evidence type="ECO:0000256" key="8">
    <source>
        <dbReference type="ARBA" id="ARBA00031076"/>
    </source>
</evidence>
<dbReference type="InterPro" id="IPR005323">
    <property type="entry name" value="CBM41_pullulanase"/>
</dbReference>
<dbReference type="SUPFAM" id="SSF49452">
    <property type="entry name" value="Starch-binding domain-like"/>
    <property type="match status" value="1"/>
</dbReference>
<protein>
    <recommendedName>
        <fullName evidence="6">pullulanase</fullName>
        <ecNumber evidence="6">3.2.1.41</ecNumber>
    </recommendedName>
    <alternativeName>
        <fullName evidence="7">Alpha-dextrin endo-1,6-alpha-glucosidase</fullName>
    </alternativeName>
    <alternativeName>
        <fullName evidence="8">Pullulan 6-glucanohydrolase</fullName>
    </alternativeName>
</protein>
<dbReference type="SMART" id="SM00642">
    <property type="entry name" value="Aamy"/>
    <property type="match status" value="1"/>
</dbReference>
<evidence type="ECO:0000256" key="6">
    <source>
        <dbReference type="ARBA" id="ARBA00024062"/>
    </source>
</evidence>
<evidence type="ECO:0000256" key="1">
    <source>
        <dbReference type="ARBA" id="ARBA00008061"/>
    </source>
</evidence>
<dbReference type="CDD" id="cd02861">
    <property type="entry name" value="E_set_pullulanase_like"/>
    <property type="match status" value="1"/>
</dbReference>
<dbReference type="Gene3D" id="2.60.40.10">
    <property type="entry name" value="Immunoglobulins"/>
    <property type="match status" value="4"/>
</dbReference>
<keyword evidence="4" id="KW-0326">Glycosidase</keyword>
<evidence type="ECO:0000259" key="10">
    <source>
        <dbReference type="SMART" id="SM00642"/>
    </source>
</evidence>
<name>A0ABR8LNC2_9ALTE</name>
<dbReference type="InterPro" id="IPR013784">
    <property type="entry name" value="Carb-bd-like_fold"/>
</dbReference>
<dbReference type="SUPFAM" id="SSF51011">
    <property type="entry name" value="Glycosyl hydrolase domain"/>
    <property type="match status" value="1"/>
</dbReference>
<dbReference type="Pfam" id="PF17967">
    <property type="entry name" value="Pullulanase_N2"/>
    <property type="match status" value="1"/>
</dbReference>
<dbReference type="Pfam" id="PF11852">
    <property type="entry name" value="Pullul_strch_C"/>
    <property type="match status" value="1"/>
</dbReference>
<evidence type="ECO:0000256" key="3">
    <source>
        <dbReference type="ARBA" id="ARBA00022801"/>
    </source>
</evidence>
<dbReference type="EC" id="3.2.1.41" evidence="6"/>
<dbReference type="Pfam" id="PF03714">
    <property type="entry name" value="PUD"/>
    <property type="match status" value="1"/>
</dbReference>
<dbReference type="InterPro" id="IPR017853">
    <property type="entry name" value="GH"/>
</dbReference>
<dbReference type="Gene3D" id="2.60.40.1130">
    <property type="entry name" value="Rab geranylgeranyltransferase alpha-subunit, insert domain"/>
    <property type="match status" value="1"/>
</dbReference>
<dbReference type="InterPro" id="IPR004193">
    <property type="entry name" value="Glyco_hydro_13_N"/>
</dbReference>